<evidence type="ECO:0000313" key="1">
    <source>
        <dbReference type="EMBL" id="KXG28135.1"/>
    </source>
</evidence>
<name>A0A1B6PR47_SORBI</name>
<dbReference type="InParanoid" id="A0A1B6PR47"/>
<dbReference type="Gramene" id="OQU83183">
    <property type="protein sequence ID" value="OQU83183"/>
    <property type="gene ID" value="SORBI_3005G089400"/>
</dbReference>
<proteinExistence type="predicted"/>
<dbReference type="Gramene" id="KXG28135">
    <property type="protein sequence ID" value="KXG28135"/>
    <property type="gene ID" value="SORBI_3005G089400"/>
</dbReference>
<reference evidence="2" key="3">
    <citation type="journal article" date="2018" name="Plant J.">
        <title>The Sorghum bicolor reference genome: improved assembly, gene annotations, a transcriptome atlas, and signatures of genome organization.</title>
        <authorList>
            <person name="McCormick R.F."/>
            <person name="Truong S.K."/>
            <person name="Sreedasyam A."/>
            <person name="Jenkins J."/>
            <person name="Shu S."/>
            <person name="Sims D."/>
            <person name="Kennedy M."/>
            <person name="Amirebrahimi M."/>
            <person name="Weers B.D."/>
            <person name="McKinley B."/>
            <person name="Mattison A."/>
            <person name="Morishige D.T."/>
            <person name="Grimwood J."/>
            <person name="Schmutz J."/>
            <person name="Mullet J.E."/>
        </authorList>
    </citation>
    <scope>NUCLEOTIDE SEQUENCE [LARGE SCALE GENOMIC DNA]</scope>
    <source>
        <strain evidence="2">cv. BTx623</strain>
    </source>
</reference>
<dbReference type="AlphaFoldDB" id="A0A1B6PR47"/>
<evidence type="ECO:0000313" key="2">
    <source>
        <dbReference type="Proteomes" id="UP000000768"/>
    </source>
</evidence>
<protein>
    <submittedName>
        <fullName evidence="1">Uncharacterized protein</fullName>
    </submittedName>
</protein>
<keyword evidence="2" id="KW-1185">Reference proteome</keyword>
<organism evidence="1 2">
    <name type="scientific">Sorghum bicolor</name>
    <name type="common">Sorghum</name>
    <name type="synonym">Sorghum vulgare</name>
    <dbReference type="NCBI Taxonomy" id="4558"/>
    <lineage>
        <taxon>Eukaryota</taxon>
        <taxon>Viridiplantae</taxon>
        <taxon>Streptophyta</taxon>
        <taxon>Embryophyta</taxon>
        <taxon>Tracheophyta</taxon>
        <taxon>Spermatophyta</taxon>
        <taxon>Magnoliopsida</taxon>
        <taxon>Liliopsida</taxon>
        <taxon>Poales</taxon>
        <taxon>Poaceae</taxon>
        <taxon>PACMAD clade</taxon>
        <taxon>Panicoideae</taxon>
        <taxon>Andropogonodae</taxon>
        <taxon>Andropogoneae</taxon>
        <taxon>Sorghinae</taxon>
        <taxon>Sorghum</taxon>
    </lineage>
</organism>
<dbReference type="EMBL" id="CM000764">
    <property type="protein sequence ID" value="KXG28135.1"/>
    <property type="molecule type" value="Genomic_DNA"/>
</dbReference>
<accession>A0A1B6PR47</accession>
<reference evidence="1" key="2">
    <citation type="submission" date="2017-02" db="EMBL/GenBank/DDBJ databases">
        <title>WGS assembly of Sorghum bicolor.</title>
        <authorList>
            <person name="Paterson A."/>
            <person name="Mullet J."/>
            <person name="Bowers J."/>
            <person name="Bruggmann R."/>
            <person name="Dubchak I."/>
            <person name="Grimwood J."/>
            <person name="Gundlach H."/>
            <person name="Haberer G."/>
            <person name="Hellsten U."/>
            <person name="Mitros T."/>
            <person name="Poliakov A."/>
            <person name="Schmutz J."/>
            <person name="Spannagl M."/>
            <person name="Tang H."/>
            <person name="Wang X."/>
            <person name="Wicker T."/>
            <person name="Bharti A."/>
            <person name="Chapman J."/>
            <person name="Feltus F."/>
            <person name="Gowik U."/>
            <person name="Grigoriev I."/>
            <person name="Lyons E."/>
            <person name="Maher C."/>
            <person name="Martis M."/>
            <person name="Narechania A."/>
            <person name="Otillar R."/>
            <person name="Penning B."/>
            <person name="Salamov A."/>
            <person name="Wang Y."/>
            <person name="Zhang L."/>
            <person name="Carpita N."/>
            <person name="Freeling M."/>
            <person name="Gingle A."/>
            <person name="Hash C."/>
            <person name="Keller B."/>
            <person name="Klein P."/>
            <person name="Kresovich S."/>
            <person name="Mccann M."/>
            <person name="Ming R."/>
            <person name="Peterson D."/>
            <person name="Rahman M."/>
            <person name="Ware D."/>
            <person name="Westhoff P."/>
            <person name="Mayer K."/>
            <person name="Messing J."/>
            <person name="Sims D."/>
            <person name="Jenkins J."/>
            <person name="Shu S."/>
            <person name="Rokhsar D."/>
        </authorList>
    </citation>
    <scope>NUCLEOTIDE SEQUENCE</scope>
</reference>
<sequence length="75" mass="8226">MSCLNLSLSIGRAECLSSFGVHLAYMLQQVTLKQSWAPRTSEVDLFGLHSQLTAISILFTAADGRTCNAECFDKE</sequence>
<gene>
    <name evidence="1" type="ORF">SORBI_3005G089400</name>
</gene>
<dbReference type="EMBL" id="CM000764">
    <property type="protein sequence ID" value="OQU83183.1"/>
    <property type="molecule type" value="Genomic_DNA"/>
</dbReference>
<dbReference type="Proteomes" id="UP000000768">
    <property type="component" value="Chromosome 5"/>
</dbReference>
<reference evidence="1 2" key="1">
    <citation type="journal article" date="2009" name="Nature">
        <title>The Sorghum bicolor genome and the diversification of grasses.</title>
        <authorList>
            <person name="Paterson A.H."/>
            <person name="Bowers J.E."/>
            <person name="Bruggmann R."/>
            <person name="Dubchak I."/>
            <person name="Grimwood J."/>
            <person name="Gundlach H."/>
            <person name="Haberer G."/>
            <person name="Hellsten U."/>
            <person name="Mitros T."/>
            <person name="Poliakov A."/>
            <person name="Schmutz J."/>
            <person name="Spannagl M."/>
            <person name="Tang H."/>
            <person name="Wang X."/>
            <person name="Wicker T."/>
            <person name="Bharti A.K."/>
            <person name="Chapman J."/>
            <person name="Feltus F.A."/>
            <person name="Gowik U."/>
            <person name="Grigoriev I.V."/>
            <person name="Lyons E."/>
            <person name="Maher C.A."/>
            <person name="Martis M."/>
            <person name="Narechania A."/>
            <person name="Otillar R.P."/>
            <person name="Penning B.W."/>
            <person name="Salamov A.A."/>
            <person name="Wang Y."/>
            <person name="Zhang L."/>
            <person name="Carpita N.C."/>
            <person name="Freeling M."/>
            <person name="Gingle A.R."/>
            <person name="Hash C.T."/>
            <person name="Keller B."/>
            <person name="Klein P."/>
            <person name="Kresovich S."/>
            <person name="McCann M.C."/>
            <person name="Ming R."/>
            <person name="Peterson D.G."/>
            <person name="Mehboob-ur-Rahman"/>
            <person name="Ware D."/>
            <person name="Westhoff P."/>
            <person name="Mayer K.F."/>
            <person name="Messing J."/>
            <person name="Rokhsar D.S."/>
        </authorList>
    </citation>
    <scope>NUCLEOTIDE SEQUENCE [LARGE SCALE GENOMIC DNA]</scope>
    <source>
        <strain evidence="2">cv. BTx623</strain>
    </source>
</reference>